<feature type="region of interest" description="Disordered" evidence="1">
    <location>
        <begin position="162"/>
        <end position="186"/>
    </location>
</feature>
<dbReference type="AlphaFoldDB" id="A0A7G3UNG0"/>
<evidence type="ECO:0000256" key="2">
    <source>
        <dbReference type="SAM" id="Phobius"/>
    </source>
</evidence>
<dbReference type="EMBL" id="CP029159">
    <property type="protein sequence ID" value="QKM71884.1"/>
    <property type="molecule type" value="Genomic_DNA"/>
</dbReference>
<evidence type="ECO:0000313" key="5">
    <source>
        <dbReference type="Proteomes" id="UP000005940"/>
    </source>
</evidence>
<keyword evidence="2" id="KW-1133">Transmembrane helix</keyword>
<reference evidence="4 5" key="1">
    <citation type="journal article" date="2012" name="J. Bacteriol.">
        <title>Draft genome of Streptomyces tsukubaensis NRRL 18488, the producer of the clinically important immunosuppressant tacrolimus (FK506).</title>
        <authorList>
            <person name="Barreiro C."/>
            <person name="Prieto C."/>
            <person name="Sola-Landa A."/>
            <person name="Solera E."/>
            <person name="Martinez-Castro M."/>
            <person name="Perez-Redondo R."/>
            <person name="Garcia-Estrada C."/>
            <person name="Aparicio J.F."/>
            <person name="Fernandez-Martinez L.T."/>
            <person name="Santos-Aberturas J."/>
            <person name="Salehi-Najafabadi Z."/>
            <person name="Rodriguez-Garcia A."/>
            <person name="Tauch A."/>
            <person name="Martin J.F."/>
        </authorList>
    </citation>
    <scope>NUCLEOTIDE SEQUENCE [LARGE SCALE GENOMIC DNA]</scope>
    <source>
        <strain evidence="5">DSM 42081 / NBRC 108919 / NRRL 18488 / 9993</strain>
    </source>
</reference>
<dbReference type="InterPro" id="IPR047703">
    <property type="entry name" value="SCO2322-like"/>
</dbReference>
<feature type="chain" id="PRO_5028994178" description="Secreted protein" evidence="3">
    <location>
        <begin position="21"/>
        <end position="214"/>
    </location>
</feature>
<proteinExistence type="predicted"/>
<dbReference type="NCBIfam" id="NF040672">
    <property type="entry name" value="SCO2322_fam"/>
    <property type="match status" value="1"/>
</dbReference>
<evidence type="ECO:0000256" key="3">
    <source>
        <dbReference type="SAM" id="SignalP"/>
    </source>
</evidence>
<name>A0A7G3UNG0_STRT9</name>
<protein>
    <recommendedName>
        <fullName evidence="6">Secreted protein</fullName>
    </recommendedName>
</protein>
<evidence type="ECO:0000256" key="1">
    <source>
        <dbReference type="SAM" id="MobiDB-lite"/>
    </source>
</evidence>
<accession>A0A7G3UNG0</accession>
<organism evidence="4 5">
    <name type="scientific">Streptomyces tsukubensis (strain DSM 42081 / NBRC 108919 / NRRL 18488 / 9993)</name>
    <dbReference type="NCBI Taxonomy" id="1114943"/>
    <lineage>
        <taxon>Bacteria</taxon>
        <taxon>Bacillati</taxon>
        <taxon>Actinomycetota</taxon>
        <taxon>Actinomycetes</taxon>
        <taxon>Kitasatosporales</taxon>
        <taxon>Streptomycetaceae</taxon>
        <taxon>Streptomyces</taxon>
    </lineage>
</organism>
<dbReference type="InterPro" id="IPR047704">
    <property type="entry name" value="GPS-CTERM"/>
</dbReference>
<keyword evidence="5" id="KW-1185">Reference proteome</keyword>
<evidence type="ECO:0000313" key="4">
    <source>
        <dbReference type="EMBL" id="QKM71884.1"/>
    </source>
</evidence>
<sequence length="214" mass="21439">MLVLVAGAVGVLGAAAPAQAAGYRYWSYWQASGTTWTYATEGPAIARPSDGAVHGFRFAVSADSSDASKPRTAPDFAAVCGTTPAEPGTKRIALVIDPGTAADAPSGERPPAPRTACARVHPGATAAEALARVAKPLRYDGNALLCAISGYPATGCGEQIASGARNGDDATQDPAKASGNSDSDGGPSLGLVAGLGALAVLGAAAYWQSRRRSR</sequence>
<dbReference type="Proteomes" id="UP000005940">
    <property type="component" value="Chromosome"/>
</dbReference>
<keyword evidence="3" id="KW-0732">Signal</keyword>
<keyword evidence="2" id="KW-0472">Membrane</keyword>
<dbReference type="NCBIfam" id="NF040681">
    <property type="entry name" value="GPS-CTERM"/>
    <property type="match status" value="1"/>
</dbReference>
<evidence type="ECO:0008006" key="6">
    <source>
        <dbReference type="Google" id="ProtNLM"/>
    </source>
</evidence>
<keyword evidence="2" id="KW-0812">Transmembrane</keyword>
<gene>
    <name evidence="4" type="ORF">STSU_025500</name>
</gene>
<dbReference type="RefSeq" id="WP_130584662.1">
    <property type="nucleotide sequence ID" value="NZ_CP029159.1"/>
</dbReference>
<feature type="transmembrane region" description="Helical" evidence="2">
    <location>
        <begin position="188"/>
        <end position="207"/>
    </location>
</feature>
<feature type="signal peptide" evidence="3">
    <location>
        <begin position="1"/>
        <end position="20"/>
    </location>
</feature>